<dbReference type="Pfam" id="PF22289">
    <property type="entry name" value="DmmA-like_C"/>
    <property type="match status" value="1"/>
</dbReference>
<dbReference type="Pfam" id="PF22290">
    <property type="entry name" value="DmmA-like_N"/>
    <property type="match status" value="1"/>
</dbReference>
<keyword evidence="5" id="KW-0408">Iron</keyword>
<evidence type="ECO:0000256" key="4">
    <source>
        <dbReference type="ARBA" id="ARBA00023002"/>
    </source>
</evidence>
<gene>
    <name evidence="9" type="ORF">GIW81_08605</name>
</gene>
<dbReference type="GO" id="GO:0016491">
    <property type="term" value="F:oxidoreductase activity"/>
    <property type="evidence" value="ECO:0007669"/>
    <property type="project" value="UniProtKB-KW"/>
</dbReference>
<evidence type="ECO:0000256" key="3">
    <source>
        <dbReference type="ARBA" id="ARBA00022723"/>
    </source>
</evidence>
<keyword evidence="10" id="KW-1185">Reference proteome</keyword>
<feature type="domain" description="Dimethylamine monooxygenase subunit DmmA-like N-terminal" evidence="8">
    <location>
        <begin position="5"/>
        <end position="130"/>
    </location>
</feature>
<evidence type="ECO:0000259" key="7">
    <source>
        <dbReference type="Pfam" id="PF22289"/>
    </source>
</evidence>
<feature type="domain" description="Dimethylamine monooxygenase subunit DmmA-like C-terminal" evidence="7">
    <location>
        <begin position="141"/>
        <end position="184"/>
    </location>
</feature>
<evidence type="ECO:0000256" key="1">
    <source>
        <dbReference type="ARBA" id="ARBA00022630"/>
    </source>
</evidence>
<keyword evidence="2" id="KW-0001">2Fe-2S</keyword>
<dbReference type="RefSeq" id="WP_154738825.1">
    <property type="nucleotide sequence ID" value="NZ_WMBQ01000001.1"/>
</dbReference>
<sequence>MLISDIKSRPVYAGLEPDLFASSNIVVCDRAGAAAVADMLRTANGDFAAKTTVFLCAEDFVTPQALEAQIENLKPAATIPLPNLNAAVAALGERLFRAKMGTRVYAAGSEPLIGSTVQRAARFGVDHRSVRCEHRGSLKRRVQCVHCKGMTDDVTVSPVRCSNCGLMLTVRDHYSRRLAAFQGVRADAEVPGEIPEQQVLFQ</sequence>
<evidence type="ECO:0000256" key="2">
    <source>
        <dbReference type="ARBA" id="ARBA00022714"/>
    </source>
</evidence>
<dbReference type="InterPro" id="IPR048037">
    <property type="entry name" value="DmmA-like_C"/>
</dbReference>
<evidence type="ECO:0000256" key="5">
    <source>
        <dbReference type="ARBA" id="ARBA00023004"/>
    </source>
</evidence>
<keyword evidence="4" id="KW-0560">Oxidoreductase</keyword>
<keyword evidence="1" id="KW-0285">Flavoprotein</keyword>
<evidence type="ECO:0000313" key="10">
    <source>
        <dbReference type="Proteomes" id="UP000440694"/>
    </source>
</evidence>
<protein>
    <submittedName>
        <fullName evidence="9">Uncharacterized protein</fullName>
    </submittedName>
</protein>
<keyword evidence="3" id="KW-0479">Metal-binding</keyword>
<keyword evidence="6" id="KW-0411">Iron-sulfur</keyword>
<dbReference type="Proteomes" id="UP000440694">
    <property type="component" value="Unassembled WGS sequence"/>
</dbReference>
<dbReference type="GO" id="GO:0046872">
    <property type="term" value="F:metal ion binding"/>
    <property type="evidence" value="ECO:0007669"/>
    <property type="project" value="UniProtKB-KW"/>
</dbReference>
<dbReference type="GO" id="GO:0051537">
    <property type="term" value="F:2 iron, 2 sulfur cluster binding"/>
    <property type="evidence" value="ECO:0007669"/>
    <property type="project" value="UniProtKB-KW"/>
</dbReference>
<organism evidence="9 10">
    <name type="scientific">Hyphomicrobium album</name>
    <dbReference type="NCBI Taxonomy" id="2665159"/>
    <lineage>
        <taxon>Bacteria</taxon>
        <taxon>Pseudomonadati</taxon>
        <taxon>Pseudomonadota</taxon>
        <taxon>Alphaproteobacteria</taxon>
        <taxon>Hyphomicrobiales</taxon>
        <taxon>Hyphomicrobiaceae</taxon>
        <taxon>Hyphomicrobium</taxon>
    </lineage>
</organism>
<dbReference type="NCBIfam" id="NF041259">
    <property type="entry name" value="mono_DmmA_fam"/>
    <property type="match status" value="1"/>
</dbReference>
<proteinExistence type="predicted"/>
<comment type="caution">
    <text evidence="9">The sequence shown here is derived from an EMBL/GenBank/DDBJ whole genome shotgun (WGS) entry which is preliminary data.</text>
</comment>
<accession>A0A6I3KJ83</accession>
<dbReference type="AlphaFoldDB" id="A0A6I3KJ83"/>
<dbReference type="EMBL" id="WMBQ01000001">
    <property type="protein sequence ID" value="MTD94393.1"/>
    <property type="molecule type" value="Genomic_DNA"/>
</dbReference>
<evidence type="ECO:0000313" key="9">
    <source>
        <dbReference type="EMBL" id="MTD94393.1"/>
    </source>
</evidence>
<evidence type="ECO:0000256" key="6">
    <source>
        <dbReference type="ARBA" id="ARBA00023014"/>
    </source>
</evidence>
<dbReference type="InterPro" id="IPR054582">
    <property type="entry name" value="DmmA-like_N"/>
</dbReference>
<name>A0A6I3KJ83_9HYPH</name>
<evidence type="ECO:0000259" key="8">
    <source>
        <dbReference type="Pfam" id="PF22290"/>
    </source>
</evidence>
<reference evidence="9 10" key="1">
    <citation type="submission" date="2019-11" db="EMBL/GenBank/DDBJ databases">
        <title>Identification of a novel strain.</title>
        <authorList>
            <person name="Xu Q."/>
            <person name="Wang G."/>
        </authorList>
    </citation>
    <scope>NUCLEOTIDE SEQUENCE [LARGE SCALE GENOMIC DNA]</scope>
    <source>
        <strain evidence="10">xq</strain>
    </source>
</reference>